<accession>A0A1E5UBU3</accession>
<evidence type="ECO:0000313" key="2">
    <source>
        <dbReference type="Proteomes" id="UP000095601"/>
    </source>
</evidence>
<evidence type="ECO:0000313" key="1">
    <source>
        <dbReference type="EMBL" id="OEL10268.1"/>
    </source>
</evidence>
<comment type="caution">
    <text evidence="1">The sequence shown here is derived from an EMBL/GenBank/DDBJ whole genome shotgun (WGS) entry which is preliminary data.</text>
</comment>
<dbReference type="Proteomes" id="UP000095601">
    <property type="component" value="Unassembled WGS sequence"/>
</dbReference>
<name>A0A1E5UBU3_9FLAO</name>
<proteinExistence type="predicted"/>
<gene>
    <name evidence="1" type="ORF">BHF72_0632</name>
</gene>
<sequence>MNFYDFRQQNYHFFLINHKEFLYYFCTFNKNRWQKIVSIVDKK</sequence>
<dbReference type="AlphaFoldDB" id="A0A1E5UBU3"/>
<reference evidence="1 2" key="1">
    <citation type="submission" date="2016-09" db="EMBL/GenBank/DDBJ databases">
        <authorList>
            <person name="Capua I."/>
            <person name="De Benedictis P."/>
            <person name="Joannis T."/>
            <person name="Lombin L.H."/>
            <person name="Cattoli G."/>
        </authorList>
    </citation>
    <scope>NUCLEOTIDE SEQUENCE [LARGE SCALE GENOMIC DNA]</scope>
    <source>
        <strain evidence="1 2">NRS-1</strain>
    </source>
</reference>
<keyword evidence="2" id="KW-1185">Reference proteome</keyword>
<protein>
    <submittedName>
        <fullName evidence="1">Uncharacterized protein</fullName>
    </submittedName>
</protein>
<dbReference type="EMBL" id="MKGI01000078">
    <property type="protein sequence ID" value="OEL10268.1"/>
    <property type="molecule type" value="Genomic_DNA"/>
</dbReference>
<organism evidence="1 2">
    <name type="scientific">Cloacibacterium normanense</name>
    <dbReference type="NCBI Taxonomy" id="237258"/>
    <lineage>
        <taxon>Bacteria</taxon>
        <taxon>Pseudomonadati</taxon>
        <taxon>Bacteroidota</taxon>
        <taxon>Flavobacteriia</taxon>
        <taxon>Flavobacteriales</taxon>
        <taxon>Weeksellaceae</taxon>
    </lineage>
</organism>